<dbReference type="Proteomes" id="UP000486602">
    <property type="component" value="Unassembled WGS sequence"/>
</dbReference>
<sequence>MTTYQTNKFLFILVFTLLIFDNFVCRAEKSDIELAKSKQFQHIDPPNWWVGMADENLEILIHQKGVSANSFSIKNNSENVTLKSVNILPGKNYVVLHLSISAKAKPQTITIESSGKAGKFAVDYRLDARKAHNRGLDQKDAIYLITPDRFANGDLGNDSFEDMNQTGANRAEPYERHGGDIQGIINNLNYIQELGMTALWPNPLLENDQPEESYHGYAFTDYYKIDKRFGTNALYAALSDSLHNRGMKLIQDVVYNHIGNEHYLFKDLPDSSWFHFWNTYTRTNYRAPLLMDRYASANEKNVFTDGWFDKHMPDLNQKNETLAKYLIQQTLWWIEKYQIDALRIDTYAYPDQDFMREWAKQVKEDFPDIFLFAETWVHGSTVQGWFIGNGLAPEENSLDGLTDFQLYYAINDALTKEQNWTEGISKLYYTLAADYIYEQPENMVTFLDNHDLARFFGYVNGDIRKMKMGLALMFTMRGIPSIYYGTETLMRETEGHGKIREDFMGGWQGDSLNKFTPQGRSEVENEIYDYIKSLSDFRKTNAAIYEGKTTQFIPVDGLYVYFRHSGSDLVMVAVNTSQEKRIILRSNYAELLDGKSLLRNLNGEEKAIDDKIEIAPFETFIWEVR</sequence>
<dbReference type="InterPro" id="IPR014756">
    <property type="entry name" value="Ig_E-set"/>
</dbReference>
<dbReference type="Gene3D" id="2.60.40.1180">
    <property type="entry name" value="Golgi alpha-mannosidase II"/>
    <property type="match status" value="1"/>
</dbReference>
<name>A0A7K3WLZ3_9FLAO</name>
<dbReference type="InterPro" id="IPR013780">
    <property type="entry name" value="Glyco_hydro_b"/>
</dbReference>
<evidence type="ECO:0000259" key="3">
    <source>
        <dbReference type="SMART" id="SM00642"/>
    </source>
</evidence>
<dbReference type="PANTHER" id="PTHR10357:SF210">
    <property type="entry name" value="MALTODEXTRIN GLUCOSIDASE"/>
    <property type="match status" value="1"/>
</dbReference>
<feature type="domain" description="Glycosyl hydrolase family 13 catalytic" evidence="3">
    <location>
        <begin position="144"/>
        <end position="538"/>
    </location>
</feature>
<dbReference type="InterPro" id="IPR006047">
    <property type="entry name" value="GH13_cat_dom"/>
</dbReference>
<evidence type="ECO:0000256" key="2">
    <source>
        <dbReference type="ARBA" id="ARBA00023295"/>
    </source>
</evidence>
<evidence type="ECO:0000256" key="1">
    <source>
        <dbReference type="ARBA" id="ARBA00022801"/>
    </source>
</evidence>
<dbReference type="Pfam" id="PF00128">
    <property type="entry name" value="Alpha-amylase"/>
    <property type="match status" value="1"/>
</dbReference>
<evidence type="ECO:0000313" key="4">
    <source>
        <dbReference type="EMBL" id="NEN22538.1"/>
    </source>
</evidence>
<proteinExistence type="predicted"/>
<accession>A0A7K3WLZ3</accession>
<dbReference type="AlphaFoldDB" id="A0A7K3WLZ3"/>
<dbReference type="GO" id="GO:0005975">
    <property type="term" value="P:carbohydrate metabolic process"/>
    <property type="evidence" value="ECO:0007669"/>
    <property type="project" value="InterPro"/>
</dbReference>
<dbReference type="InterPro" id="IPR015171">
    <property type="entry name" value="Cyc-maltodext_N"/>
</dbReference>
<gene>
    <name evidence="4" type="ORF">G3O08_03345</name>
</gene>
<dbReference type="Pfam" id="PF10438">
    <property type="entry name" value="Cyc-maltodext_C"/>
    <property type="match status" value="1"/>
</dbReference>
<dbReference type="InterPro" id="IPR019492">
    <property type="entry name" value="Cyclo-malto-dextrinase_C"/>
</dbReference>
<evidence type="ECO:0000313" key="5">
    <source>
        <dbReference type="Proteomes" id="UP000486602"/>
    </source>
</evidence>
<dbReference type="RefSeq" id="WP_163283262.1">
    <property type="nucleotide sequence ID" value="NZ_JAAGVY010000003.1"/>
</dbReference>
<protein>
    <submittedName>
        <fullName evidence="4">Alpha-amylase</fullName>
    </submittedName>
</protein>
<dbReference type="Gene3D" id="2.60.40.10">
    <property type="entry name" value="Immunoglobulins"/>
    <property type="match status" value="1"/>
</dbReference>
<keyword evidence="1" id="KW-0378">Hydrolase</keyword>
<dbReference type="SUPFAM" id="SSF51011">
    <property type="entry name" value="Glycosyl hydrolase domain"/>
    <property type="match status" value="1"/>
</dbReference>
<dbReference type="Gene3D" id="3.20.20.80">
    <property type="entry name" value="Glycosidases"/>
    <property type="match status" value="1"/>
</dbReference>
<dbReference type="SUPFAM" id="SSF81296">
    <property type="entry name" value="E set domains"/>
    <property type="match status" value="1"/>
</dbReference>
<dbReference type="SUPFAM" id="SSF51445">
    <property type="entry name" value="(Trans)glycosidases"/>
    <property type="match status" value="1"/>
</dbReference>
<organism evidence="4 5">
    <name type="scientific">Cryomorpha ignava</name>
    <dbReference type="NCBI Taxonomy" id="101383"/>
    <lineage>
        <taxon>Bacteria</taxon>
        <taxon>Pseudomonadati</taxon>
        <taxon>Bacteroidota</taxon>
        <taxon>Flavobacteriia</taxon>
        <taxon>Flavobacteriales</taxon>
        <taxon>Cryomorphaceae</taxon>
        <taxon>Cryomorpha</taxon>
    </lineage>
</organism>
<comment type="caution">
    <text evidence="4">The sequence shown here is derived from an EMBL/GenBank/DDBJ whole genome shotgun (WGS) entry which is preliminary data.</text>
</comment>
<dbReference type="SMART" id="SM00642">
    <property type="entry name" value="Aamy"/>
    <property type="match status" value="1"/>
</dbReference>
<keyword evidence="2" id="KW-0326">Glycosidase</keyword>
<dbReference type="Pfam" id="PF09087">
    <property type="entry name" value="Cyc-maltodext_N"/>
    <property type="match status" value="1"/>
</dbReference>
<dbReference type="EMBL" id="JAAGVY010000003">
    <property type="protein sequence ID" value="NEN22538.1"/>
    <property type="molecule type" value="Genomic_DNA"/>
</dbReference>
<dbReference type="GO" id="GO:0016798">
    <property type="term" value="F:hydrolase activity, acting on glycosyl bonds"/>
    <property type="evidence" value="ECO:0007669"/>
    <property type="project" value="UniProtKB-KW"/>
</dbReference>
<dbReference type="InterPro" id="IPR013783">
    <property type="entry name" value="Ig-like_fold"/>
</dbReference>
<reference evidence="4 5" key="1">
    <citation type="submission" date="2020-02" db="EMBL/GenBank/DDBJ databases">
        <title>Out from the shadows clarifying the taxonomy of the family Cryomorphaceae and related taxa by utilizing the GTDB taxonomic framework.</title>
        <authorList>
            <person name="Bowman J.P."/>
        </authorList>
    </citation>
    <scope>NUCLEOTIDE SEQUENCE [LARGE SCALE GENOMIC DNA]</scope>
    <source>
        <strain evidence="4 5">QSSC 1-22</strain>
    </source>
</reference>
<dbReference type="InterPro" id="IPR017853">
    <property type="entry name" value="GH"/>
</dbReference>
<dbReference type="PANTHER" id="PTHR10357">
    <property type="entry name" value="ALPHA-AMYLASE FAMILY MEMBER"/>
    <property type="match status" value="1"/>
</dbReference>
<keyword evidence="5" id="KW-1185">Reference proteome</keyword>